<dbReference type="InterPro" id="IPR038005">
    <property type="entry name" value="RX-like_CC"/>
</dbReference>
<dbReference type="Pfam" id="PF18052">
    <property type="entry name" value="Rx_N"/>
    <property type="match status" value="2"/>
</dbReference>
<dbReference type="PRINTS" id="PR00364">
    <property type="entry name" value="DISEASERSIST"/>
</dbReference>
<dbReference type="Gene3D" id="3.40.50.300">
    <property type="entry name" value="P-loop containing nucleotide triphosphate hydrolases"/>
    <property type="match status" value="1"/>
</dbReference>
<evidence type="ECO:0000256" key="6">
    <source>
        <dbReference type="ARBA" id="ARBA00022840"/>
    </source>
</evidence>
<gene>
    <name evidence="11" type="ORF">DCAR_025329</name>
</gene>
<dbReference type="Pfam" id="PF00931">
    <property type="entry name" value="NB-ARC"/>
    <property type="match status" value="1"/>
</dbReference>
<dbReference type="CDD" id="cd14798">
    <property type="entry name" value="RX-CC_like"/>
    <property type="match status" value="2"/>
</dbReference>
<proteinExistence type="inferred from homology"/>
<dbReference type="PANTHER" id="PTHR23155:SF1185">
    <property type="entry name" value="DISEASE RESISTANCE RPP8-LIKE PROTEIN 3-RELATED"/>
    <property type="match status" value="1"/>
</dbReference>
<dbReference type="GO" id="GO:0051607">
    <property type="term" value="P:defense response to virus"/>
    <property type="evidence" value="ECO:0007669"/>
    <property type="project" value="UniProtKB-ARBA"/>
</dbReference>
<dbReference type="OMA" id="KLRESHH"/>
<evidence type="ECO:0000256" key="4">
    <source>
        <dbReference type="ARBA" id="ARBA00022741"/>
    </source>
</evidence>
<dbReference type="InterPro" id="IPR055414">
    <property type="entry name" value="LRR_R13L4/SHOC2-like"/>
</dbReference>
<dbReference type="Gene3D" id="1.10.10.10">
    <property type="entry name" value="Winged helix-like DNA-binding domain superfamily/Winged helix DNA-binding domain"/>
    <property type="match status" value="1"/>
</dbReference>
<comment type="similarity">
    <text evidence="1">Belongs to the disease resistance NB-LRR family.</text>
</comment>
<dbReference type="FunFam" id="1.10.10.10:FF:000322">
    <property type="entry name" value="Probable disease resistance protein At1g63360"/>
    <property type="match status" value="1"/>
</dbReference>
<evidence type="ECO:0000313" key="11">
    <source>
        <dbReference type="EMBL" id="KZM88254.1"/>
    </source>
</evidence>
<dbReference type="SUPFAM" id="SSF52540">
    <property type="entry name" value="P-loop containing nucleoside triphosphate hydrolases"/>
    <property type="match status" value="1"/>
</dbReference>
<keyword evidence="4" id="KW-0547">Nucleotide-binding</keyword>
<dbReference type="InterPro" id="IPR044974">
    <property type="entry name" value="Disease_R_plants"/>
</dbReference>
<keyword evidence="6" id="KW-0067">ATP-binding</keyword>
<dbReference type="GO" id="GO:0098542">
    <property type="term" value="P:defense response to other organism"/>
    <property type="evidence" value="ECO:0007669"/>
    <property type="project" value="TreeGrafter"/>
</dbReference>
<dbReference type="InterPro" id="IPR042197">
    <property type="entry name" value="Apaf_helical"/>
</dbReference>
<dbReference type="Gene3D" id="1.20.5.4130">
    <property type="match status" value="2"/>
</dbReference>
<evidence type="ECO:0000256" key="1">
    <source>
        <dbReference type="ARBA" id="ARBA00008894"/>
    </source>
</evidence>
<feature type="domain" description="Disease resistance N-terminal" evidence="8">
    <location>
        <begin position="5"/>
        <end position="87"/>
    </location>
</feature>
<comment type="caution">
    <text evidence="11">The sequence shown here is derived from an EMBL/GenBank/DDBJ whole genome shotgun (WGS) entry which is preliminary data.</text>
</comment>
<dbReference type="SUPFAM" id="SSF52058">
    <property type="entry name" value="L domain-like"/>
    <property type="match status" value="1"/>
</dbReference>
<dbReference type="EMBL" id="LNRQ01000007">
    <property type="protein sequence ID" value="KZM88254.1"/>
    <property type="molecule type" value="Genomic_DNA"/>
</dbReference>
<reference evidence="11" key="1">
    <citation type="journal article" date="2016" name="Nat. Genet.">
        <title>A high-quality carrot genome assembly provides new insights into carotenoid accumulation and asterid genome evolution.</title>
        <authorList>
            <person name="Iorizzo M."/>
            <person name="Ellison S."/>
            <person name="Senalik D."/>
            <person name="Zeng P."/>
            <person name="Satapoomin P."/>
            <person name="Huang J."/>
            <person name="Bowman M."/>
            <person name="Iovene M."/>
            <person name="Sanseverino W."/>
            <person name="Cavagnaro P."/>
            <person name="Yildiz M."/>
            <person name="Macko-Podgorni A."/>
            <person name="Moranska E."/>
            <person name="Grzebelus E."/>
            <person name="Grzebelus D."/>
            <person name="Ashrafi H."/>
            <person name="Zheng Z."/>
            <person name="Cheng S."/>
            <person name="Spooner D."/>
            <person name="Van Deynze A."/>
            <person name="Simon P."/>
        </authorList>
    </citation>
    <scope>NUCLEOTIDE SEQUENCE [LARGE SCALE GENOMIC DNA]</scope>
    <source>
        <tissue evidence="11">Leaf</tissue>
    </source>
</reference>
<dbReference type="InterPro" id="IPR036388">
    <property type="entry name" value="WH-like_DNA-bd_sf"/>
</dbReference>
<dbReference type="PANTHER" id="PTHR23155">
    <property type="entry name" value="DISEASE RESISTANCE PROTEIN RP"/>
    <property type="match status" value="1"/>
</dbReference>
<feature type="domain" description="NB-ARC" evidence="7">
    <location>
        <begin position="159"/>
        <end position="325"/>
    </location>
</feature>
<dbReference type="GO" id="GO:0043531">
    <property type="term" value="F:ADP binding"/>
    <property type="evidence" value="ECO:0007669"/>
    <property type="project" value="InterPro"/>
</dbReference>
<dbReference type="InterPro" id="IPR032675">
    <property type="entry name" value="LRR_dom_sf"/>
</dbReference>
<dbReference type="InterPro" id="IPR002182">
    <property type="entry name" value="NB-ARC"/>
</dbReference>
<evidence type="ECO:0000259" key="9">
    <source>
        <dbReference type="Pfam" id="PF23559"/>
    </source>
</evidence>
<name>A0A164U0F1_DAUCS</name>
<dbReference type="InterPro" id="IPR041118">
    <property type="entry name" value="Rx_N"/>
</dbReference>
<sequence>MADAVVSFAVERLGDLLISESKLLSGVTNQVNEVRDDLKRMQNFLKEAEKRQIQDERVRGWVNEIKELAFRTEDVIELFALQAGGSGFKEALRRSACITCHLISRHKVAMDINGIKAKLADIQQSLPTFGITGLEQGETSVPQRIFYSHDVEKDFVGMEKEIDQLVSDLKKKDEKHEVVSLWGMGGQGKTTLAQKLYNHVEIRDHFEAFAWVCISQQFDREKVLKGILTQLLPDGREGEVSNMEDTELVDGLRRVQLEKKCLIVIDDIWNVDSWRMLQPAFPLGETTSGCKILLTTRYLSVAEIGSVCKIPGLTEDEGWQLLSRKTRIYDQPELLVASEMERIGRNMVRRCKGLPLAISSLGGILKGKQLVREWEKINNDITFYLAKGKGVTEDNEYYTVKRVLGLSYDNLPSRLRHCFLCFANYKEDEIIDTEELYIIWMAEGLISVEDRAQGEMMLEVAERYLDELAHRSLVTIKTYRLANESWPKHKTCVVHDLIQDMCWSKVKEEGVMNVIDLESKLDIGSRAGIVRRLCVRSYNANRDVLEPYDRQVLAQIRSLFIWNGWKLDPPVWPNNIFTLEKFKLLRVFTAKNFKLSKENVRSLSELVYLKYLSLERCELDILPASIGKLRNLETLDVRTRGGALSIPNVLWKLKLLIHLYLPRDMSVGGGAKKLRSEGLNELELFYGFNSKYCEAHDLFQLPKLKAFTGYMTVEENLTTQTIIDFGNAKLRESHHVKIGIVDSETEVGLVVLLECSFMDSLYIRASVCVIPKVYDCTRFSRRLTELTLDGFIFEENPMILLGNLPNLRFLTLSLVKNTYLDGEIVCSSVSFPKLETLFFGEYKRLRKWRLEQGAMPNLTHLFIRKCLELEMLPEEMADAIVSFAVERVGALLISESKLLYGVRGQIKQLQSDLKRMQNFLKEADKKHIQDKRVRGWVDEIKELAFRTEDVIEIFALQVATNSGFKGELRRFACVPCQLIRRHNVAMEISDIKAKLAAVH</sequence>
<keyword evidence="5" id="KW-0611">Plant defense</keyword>
<protein>
    <submittedName>
        <fullName evidence="11">Uncharacterized protein</fullName>
    </submittedName>
</protein>
<organism evidence="11">
    <name type="scientific">Daucus carota subsp. sativus</name>
    <name type="common">Carrot</name>
    <dbReference type="NCBI Taxonomy" id="79200"/>
    <lineage>
        <taxon>Eukaryota</taxon>
        <taxon>Viridiplantae</taxon>
        <taxon>Streptophyta</taxon>
        <taxon>Embryophyta</taxon>
        <taxon>Tracheophyta</taxon>
        <taxon>Spermatophyta</taxon>
        <taxon>Magnoliopsida</taxon>
        <taxon>eudicotyledons</taxon>
        <taxon>Gunneridae</taxon>
        <taxon>Pentapetalae</taxon>
        <taxon>asterids</taxon>
        <taxon>campanulids</taxon>
        <taxon>Apiales</taxon>
        <taxon>Apiaceae</taxon>
        <taxon>Apioideae</taxon>
        <taxon>Scandiceae</taxon>
        <taxon>Daucinae</taxon>
        <taxon>Daucus</taxon>
        <taxon>Daucus sect. Daucus</taxon>
    </lineage>
</organism>
<dbReference type="Pfam" id="PF23598">
    <property type="entry name" value="LRR_14"/>
    <property type="match status" value="1"/>
</dbReference>
<dbReference type="InterPro" id="IPR027417">
    <property type="entry name" value="P-loop_NTPase"/>
</dbReference>
<feature type="domain" description="Disease resistance N-terminal" evidence="8">
    <location>
        <begin position="880"/>
        <end position="963"/>
    </location>
</feature>
<dbReference type="Gene3D" id="1.10.8.430">
    <property type="entry name" value="Helical domain of apoptotic protease-activating factors"/>
    <property type="match status" value="1"/>
</dbReference>
<evidence type="ECO:0000259" key="7">
    <source>
        <dbReference type="Pfam" id="PF00931"/>
    </source>
</evidence>
<evidence type="ECO:0000256" key="3">
    <source>
        <dbReference type="ARBA" id="ARBA00022737"/>
    </source>
</evidence>
<feature type="domain" description="Disease resistance protein winged helix" evidence="9">
    <location>
        <begin position="425"/>
        <end position="501"/>
    </location>
</feature>
<accession>A0A164U0F1</accession>
<feature type="domain" description="Disease resistance R13L4/SHOC-2-like LRR" evidence="10">
    <location>
        <begin position="575"/>
        <end position="864"/>
    </location>
</feature>
<evidence type="ECO:0000259" key="10">
    <source>
        <dbReference type="Pfam" id="PF23598"/>
    </source>
</evidence>
<keyword evidence="2" id="KW-0433">Leucine-rich repeat</keyword>
<dbReference type="Pfam" id="PF23559">
    <property type="entry name" value="WHD_DRP"/>
    <property type="match status" value="1"/>
</dbReference>
<dbReference type="Gene3D" id="3.80.10.10">
    <property type="entry name" value="Ribonuclease Inhibitor"/>
    <property type="match status" value="1"/>
</dbReference>
<dbReference type="FunFam" id="3.40.50.300:FF:001091">
    <property type="entry name" value="Probable disease resistance protein At1g61300"/>
    <property type="match status" value="1"/>
</dbReference>
<keyword evidence="3" id="KW-0677">Repeat</keyword>
<dbReference type="Gramene" id="KZM88254">
    <property type="protein sequence ID" value="KZM88254"/>
    <property type="gene ID" value="DCAR_025329"/>
</dbReference>
<evidence type="ECO:0000256" key="2">
    <source>
        <dbReference type="ARBA" id="ARBA00022614"/>
    </source>
</evidence>
<dbReference type="AlphaFoldDB" id="A0A164U0F1"/>
<evidence type="ECO:0000259" key="8">
    <source>
        <dbReference type="Pfam" id="PF18052"/>
    </source>
</evidence>
<evidence type="ECO:0000256" key="5">
    <source>
        <dbReference type="ARBA" id="ARBA00022821"/>
    </source>
</evidence>
<dbReference type="InterPro" id="IPR058922">
    <property type="entry name" value="WHD_DRP"/>
</dbReference>
<dbReference type="GO" id="GO:0005524">
    <property type="term" value="F:ATP binding"/>
    <property type="evidence" value="ECO:0007669"/>
    <property type="project" value="UniProtKB-KW"/>
</dbReference>